<proteinExistence type="predicted"/>
<keyword evidence="3" id="KW-1185">Reference proteome</keyword>
<sequence length="160" mass="17506">MSPSESELSEQRGRERERRRGEERERVLFRGGTDILQPGTTASVWAARSGSSVVCPPLNDTTIITTLEEQIKATSIGTTLSLPPREQGEHSGGAREGGTDRRWHGGELLSSHRPFAQTGGSAPYGSLLLTTTAGVLQEGFDSSRDMVHIWRKATGFKKHY</sequence>
<evidence type="ECO:0000313" key="3">
    <source>
        <dbReference type="Proteomes" id="UP001178508"/>
    </source>
</evidence>
<accession>A0AAV1EJY3</accession>
<feature type="region of interest" description="Disordered" evidence="1">
    <location>
        <begin position="1"/>
        <end position="25"/>
    </location>
</feature>
<feature type="region of interest" description="Disordered" evidence="1">
    <location>
        <begin position="80"/>
        <end position="106"/>
    </location>
</feature>
<organism evidence="2 3">
    <name type="scientific">Xyrichtys novacula</name>
    <name type="common">Pearly razorfish</name>
    <name type="synonym">Hemipteronotus novacula</name>
    <dbReference type="NCBI Taxonomy" id="13765"/>
    <lineage>
        <taxon>Eukaryota</taxon>
        <taxon>Metazoa</taxon>
        <taxon>Chordata</taxon>
        <taxon>Craniata</taxon>
        <taxon>Vertebrata</taxon>
        <taxon>Euteleostomi</taxon>
        <taxon>Actinopterygii</taxon>
        <taxon>Neopterygii</taxon>
        <taxon>Teleostei</taxon>
        <taxon>Neoteleostei</taxon>
        <taxon>Acanthomorphata</taxon>
        <taxon>Eupercaria</taxon>
        <taxon>Labriformes</taxon>
        <taxon>Labridae</taxon>
        <taxon>Xyrichtys</taxon>
    </lineage>
</organism>
<name>A0AAV1EJY3_XYRNO</name>
<gene>
    <name evidence="2" type="ORF">XNOV1_A029194</name>
</gene>
<protein>
    <submittedName>
        <fullName evidence="2">Uncharacterized protein</fullName>
    </submittedName>
</protein>
<feature type="compositionally biased region" description="Basic and acidic residues" evidence="1">
    <location>
        <begin position="9"/>
        <end position="25"/>
    </location>
</feature>
<dbReference type="Proteomes" id="UP001178508">
    <property type="component" value="Chromosome 1"/>
</dbReference>
<feature type="compositionally biased region" description="Basic and acidic residues" evidence="1">
    <location>
        <begin position="86"/>
        <end position="105"/>
    </location>
</feature>
<evidence type="ECO:0000313" key="2">
    <source>
        <dbReference type="EMBL" id="CAJ1049039.1"/>
    </source>
</evidence>
<dbReference type="AlphaFoldDB" id="A0AAV1EJY3"/>
<reference evidence="2" key="1">
    <citation type="submission" date="2023-08" db="EMBL/GenBank/DDBJ databases">
        <authorList>
            <person name="Alioto T."/>
            <person name="Alioto T."/>
            <person name="Gomez Garrido J."/>
        </authorList>
    </citation>
    <scope>NUCLEOTIDE SEQUENCE</scope>
</reference>
<evidence type="ECO:0000256" key="1">
    <source>
        <dbReference type="SAM" id="MobiDB-lite"/>
    </source>
</evidence>
<dbReference type="EMBL" id="OY660864">
    <property type="protein sequence ID" value="CAJ1049039.1"/>
    <property type="molecule type" value="Genomic_DNA"/>
</dbReference>